<evidence type="ECO:0000313" key="6">
    <source>
        <dbReference type="EMBL" id="OAM88201.1"/>
    </source>
</evidence>
<dbReference type="Gene3D" id="3.20.110.10">
    <property type="entry name" value="Glycoside hydrolase 38, N terminal domain"/>
    <property type="match status" value="1"/>
</dbReference>
<keyword evidence="7" id="KW-1185">Reference proteome</keyword>
<comment type="similarity">
    <text evidence="1">Belongs to the glycosyl hydrolase 38 family.</text>
</comment>
<dbReference type="InterPro" id="IPR037094">
    <property type="entry name" value="Glyco_hydro_38_cen_sf"/>
</dbReference>
<sequence>MTRFHIITNAHLDPVWLWDWREGLNEGIATCRAVLDLMNEFPELKFTRGEASVYEHIERHAPETFARIREKIAEGRWEVAGGNYVQPDTNLPATEVLARQFRRGLGYFRRALGVRPVAAWAADSFGHSAGCPAIYAAAGMKYFAFWRPFASELALPGPAFWWEAAGGERVLSWRIQVGWYGSTRAEIPGRLDAYREESAQWGVENVMVPLGLGNHGGGPSRAQIEAVLRWRGQNRDVEVVFSTLHGFFEALSAEAARLPVFRGELNFTLRGCYASAASVKFAYRRAENALLQAERTVSAVGALREAENIGTAPPAPDLGEAWDAVLFNTFHDVLPGTAIERALAGQRAWIGLAQHHAARAENDALNALASRVDTSVPRATGDRPAVAPVLLWNPNPHPFDGPVEFEAPLDYRPLDAFKNKPDAVPLAVRDGAGRALPFQCVAVENNFALETPWRKRFVTRVKIPPCGWHVLTAGLADAPVKTPRVKTDLRAGAGRIANRVWEIRAAAGAGRVVISRKGKQARRLGLRVLTVDDPWGSWGGHNGEPEANHVNHVKDAWKIEAVETLERGPERASLWIRLTGAGGASWIELTLRLWRDDDAVVVKTRAFWAEKSARLKLEFSGIGGAAEFEAPGGSVRREPCGDVPGGRWVRFGGGRDAFVFASDALYCFDTTATTFGATIARSAPYASLGGARPGVETWRPCMDLGEHLFQFALGADADALARRLESPPVALLTAAHEGALPRTGGVLRAGPGLRLLAFARAADGGWMLRVQSSAGRAADATVELLGGRIALGRLAPGRIRTVILRHAADGGGRGAGAWTCATVNCAEETAAPEGNKS</sequence>
<dbReference type="AlphaFoldDB" id="A0A178IEZ9"/>
<comment type="caution">
    <text evidence="6">The sequence shown here is derived from an EMBL/GenBank/DDBJ whole genome shotgun (WGS) entry which is preliminary data.</text>
</comment>
<dbReference type="STRING" id="1184151.AW736_18250"/>
<dbReference type="SUPFAM" id="SSF74650">
    <property type="entry name" value="Galactose mutarotase-like"/>
    <property type="match status" value="1"/>
</dbReference>
<dbReference type="SMART" id="SM00872">
    <property type="entry name" value="Alpha-mann_mid"/>
    <property type="match status" value="1"/>
</dbReference>
<evidence type="ECO:0000256" key="2">
    <source>
        <dbReference type="ARBA" id="ARBA00022723"/>
    </source>
</evidence>
<dbReference type="InterPro" id="IPR028995">
    <property type="entry name" value="Glyco_hydro_57/38_cen_sf"/>
</dbReference>
<dbReference type="GO" id="GO:0046872">
    <property type="term" value="F:metal ion binding"/>
    <property type="evidence" value="ECO:0007669"/>
    <property type="project" value="UniProtKB-KW"/>
</dbReference>
<gene>
    <name evidence="6" type="ORF">AW736_18250</name>
</gene>
<dbReference type="PANTHER" id="PTHR46017:SF1">
    <property type="entry name" value="ALPHA-MANNOSIDASE 2C1"/>
    <property type="match status" value="1"/>
</dbReference>
<dbReference type="GO" id="GO:0009313">
    <property type="term" value="P:oligosaccharide catabolic process"/>
    <property type="evidence" value="ECO:0007669"/>
    <property type="project" value="TreeGrafter"/>
</dbReference>
<dbReference type="Gene3D" id="1.20.1270.50">
    <property type="entry name" value="Glycoside hydrolase family 38, central domain"/>
    <property type="match status" value="1"/>
</dbReference>
<evidence type="ECO:0000313" key="7">
    <source>
        <dbReference type="Proteomes" id="UP000078486"/>
    </source>
</evidence>
<dbReference type="GO" id="GO:0006013">
    <property type="term" value="P:mannose metabolic process"/>
    <property type="evidence" value="ECO:0007669"/>
    <property type="project" value="InterPro"/>
</dbReference>
<keyword evidence="4" id="KW-0326">Glycosidase</keyword>
<dbReference type="InterPro" id="IPR011330">
    <property type="entry name" value="Glyco_hydro/deAcase_b/a-brl"/>
</dbReference>
<accession>A0A178IEZ9</accession>
<dbReference type="Pfam" id="PF01074">
    <property type="entry name" value="Glyco_hydro_38N"/>
    <property type="match status" value="1"/>
</dbReference>
<dbReference type="SUPFAM" id="SSF88688">
    <property type="entry name" value="Families 57/38 glycoside transferase middle domain"/>
    <property type="match status" value="1"/>
</dbReference>
<dbReference type="EMBL" id="LRRQ01000142">
    <property type="protein sequence ID" value="OAM88201.1"/>
    <property type="molecule type" value="Genomic_DNA"/>
</dbReference>
<dbReference type="Proteomes" id="UP000078486">
    <property type="component" value="Unassembled WGS sequence"/>
</dbReference>
<proteinExistence type="inferred from homology"/>
<evidence type="ECO:0000259" key="5">
    <source>
        <dbReference type="SMART" id="SM00872"/>
    </source>
</evidence>
<dbReference type="Gene3D" id="2.70.98.30">
    <property type="entry name" value="Golgi alpha-mannosidase II, domain 4"/>
    <property type="match status" value="1"/>
</dbReference>
<dbReference type="CDD" id="cd10789">
    <property type="entry name" value="GH38N_AMII_ER_cytosolic"/>
    <property type="match status" value="1"/>
</dbReference>
<evidence type="ECO:0000256" key="3">
    <source>
        <dbReference type="ARBA" id="ARBA00022801"/>
    </source>
</evidence>
<protein>
    <recommendedName>
        <fullName evidence="5">Glycoside hydrolase family 38 central domain-containing protein</fullName>
    </recommendedName>
</protein>
<dbReference type="InterPro" id="IPR000602">
    <property type="entry name" value="Glyco_hydro_38_N"/>
</dbReference>
<organism evidence="6 7">
    <name type="scientific">Termitidicoccus mucosus</name>
    <dbReference type="NCBI Taxonomy" id="1184151"/>
    <lineage>
        <taxon>Bacteria</taxon>
        <taxon>Pseudomonadati</taxon>
        <taxon>Verrucomicrobiota</taxon>
        <taxon>Opitutia</taxon>
        <taxon>Opitutales</taxon>
        <taxon>Opitutaceae</taxon>
        <taxon>Termitidicoccus</taxon>
    </lineage>
</organism>
<evidence type="ECO:0000256" key="1">
    <source>
        <dbReference type="ARBA" id="ARBA00009792"/>
    </source>
</evidence>
<dbReference type="RefSeq" id="WP_068771750.1">
    <property type="nucleotide sequence ID" value="NZ_KV441842.1"/>
</dbReference>
<dbReference type="InterPro" id="IPR015341">
    <property type="entry name" value="Glyco_hydro_38_cen"/>
</dbReference>
<dbReference type="PANTHER" id="PTHR46017">
    <property type="entry name" value="ALPHA-MANNOSIDASE 2C1"/>
    <property type="match status" value="1"/>
</dbReference>
<dbReference type="Pfam" id="PF09261">
    <property type="entry name" value="Alpha-mann_mid"/>
    <property type="match status" value="1"/>
</dbReference>
<reference evidence="6 7" key="1">
    <citation type="submission" date="2016-01" db="EMBL/GenBank/DDBJ databases">
        <title>High potential of lignocellulose degradation of a new Verrucomicrobia species.</title>
        <authorList>
            <person name="Wang Y."/>
            <person name="Shi Y."/>
            <person name="Qiu Z."/>
            <person name="Liu S."/>
            <person name="Yang H."/>
        </authorList>
    </citation>
    <scope>NUCLEOTIDE SEQUENCE [LARGE SCALE GENOMIC DNA]</scope>
    <source>
        <strain evidence="6 7">TSB47</strain>
    </source>
</reference>
<dbReference type="InterPro" id="IPR027291">
    <property type="entry name" value="Glyco_hydro_38_N_sf"/>
</dbReference>
<evidence type="ECO:0000256" key="4">
    <source>
        <dbReference type="ARBA" id="ARBA00023295"/>
    </source>
</evidence>
<dbReference type="SUPFAM" id="SSF88713">
    <property type="entry name" value="Glycoside hydrolase/deacetylase"/>
    <property type="match status" value="1"/>
</dbReference>
<dbReference type="GO" id="GO:0030246">
    <property type="term" value="F:carbohydrate binding"/>
    <property type="evidence" value="ECO:0007669"/>
    <property type="project" value="InterPro"/>
</dbReference>
<dbReference type="GO" id="GO:0004559">
    <property type="term" value="F:alpha-mannosidase activity"/>
    <property type="evidence" value="ECO:0007669"/>
    <property type="project" value="InterPro"/>
</dbReference>
<feature type="domain" description="Glycoside hydrolase family 38 central" evidence="5">
    <location>
        <begin position="270"/>
        <end position="348"/>
    </location>
</feature>
<keyword evidence="2" id="KW-0479">Metal-binding</keyword>
<name>A0A178IEZ9_9BACT</name>
<dbReference type="InterPro" id="IPR011013">
    <property type="entry name" value="Gal_mutarotase_sf_dom"/>
</dbReference>
<keyword evidence="3" id="KW-0378">Hydrolase</keyword>